<feature type="compositionally biased region" description="Basic and acidic residues" evidence="1">
    <location>
        <begin position="346"/>
        <end position="359"/>
    </location>
</feature>
<keyword evidence="3" id="KW-1185">Reference proteome</keyword>
<feature type="compositionally biased region" description="Acidic residues" evidence="1">
    <location>
        <begin position="149"/>
        <end position="169"/>
    </location>
</feature>
<feature type="compositionally biased region" description="Basic residues" evidence="1">
    <location>
        <begin position="448"/>
        <end position="467"/>
    </location>
</feature>
<accession>A0A2J6SNF4</accession>
<feature type="compositionally biased region" description="Basic and acidic residues" evidence="1">
    <location>
        <begin position="35"/>
        <end position="66"/>
    </location>
</feature>
<dbReference type="InParanoid" id="A0A2J6SNF4"/>
<dbReference type="AlphaFoldDB" id="A0A2J6SNF4"/>
<feature type="region of interest" description="Disordered" evidence="1">
    <location>
        <begin position="550"/>
        <end position="794"/>
    </location>
</feature>
<dbReference type="RefSeq" id="XP_024729210.1">
    <property type="nucleotide sequence ID" value="XM_024871380.1"/>
</dbReference>
<evidence type="ECO:0000256" key="1">
    <source>
        <dbReference type="SAM" id="MobiDB-lite"/>
    </source>
</evidence>
<feature type="compositionally biased region" description="Basic and acidic residues" evidence="1">
    <location>
        <begin position="170"/>
        <end position="192"/>
    </location>
</feature>
<proteinExistence type="predicted"/>
<feature type="compositionally biased region" description="Basic residues" evidence="1">
    <location>
        <begin position="360"/>
        <end position="373"/>
    </location>
</feature>
<gene>
    <name evidence="2" type="ORF">K444DRAFT_258372</name>
</gene>
<evidence type="ECO:0000313" key="2">
    <source>
        <dbReference type="EMBL" id="PMD52306.1"/>
    </source>
</evidence>
<feature type="compositionally biased region" description="Basic residues" evidence="1">
    <location>
        <begin position="571"/>
        <end position="585"/>
    </location>
</feature>
<sequence length="794" mass="87684">MSPSDPTGSISDISEFAAWEALHPSQSLGESEREDMERTERRRIWGDRDSSNDARSSDEEAQERGMGHPLSFGTRILAGGAMRGGKATGSPGREIPSSDVESEEEDDAPPSSQPRPSSASASEDEQEAGQVVEEYRVPGFKAGEVIEISSDEEEESESEAEEQEEYEAEQDNRVEAEAEGERGEEQDKKIEAESAVEDEFEGFDVNPVEKEFFNEMLHIAPPEAVMELTGKTRRTSPQALSKVAPDSQQTKRARIFAEVESLSDIAPDVQRTKRVKLFAEDHPFREKKKWVDDELQEYKDDIHEFAKAAGFSDLQADVEVGKAVGAWKIERGITLPSQLLMEATTDETKSDRGESVQEFKRRRKAEKKARRRLARIEKQSSCSASLSVSETKAQSSQNLLTLDGPKLQTSQTYYVKQPKAASTSKNSTRDNVSLSATVEKSVGLALKEKRRNKAEKKRLRKKAKLGPKKSGYFPTTPRADLAPSPKSTDVEAPIIQPSRQEEERQLKEAKKLLAKVADEGHGAHLDRVKQMAQEAKQAVEKVLLLVKEVSAKEQDQKDLSKTTAEPEPVEKKKKNRNHKRHRNKNRLVDEQSVNNVTTASVVVADEALDMPSKKRSHDGYQKSSLAEDTVKVHMPGLASTKTSAVKHEDNSQKSFSQSAPDAGGGTGRPNKRRDRGRGRKPKTKNGDSEMRDAGEPAIAEAPMPASDYLLESIETIEPSSQKKRKRSKAKAGEGNIDSADVGEAAAVEPLTELPDTNVKLGGRIRCSEKRATSADAMEVSVRPSNQSSKVHHSQ</sequence>
<name>A0A2J6SNF4_9HELO</name>
<reference evidence="2 3" key="1">
    <citation type="submission" date="2016-04" db="EMBL/GenBank/DDBJ databases">
        <title>A degradative enzymes factory behind the ericoid mycorrhizal symbiosis.</title>
        <authorList>
            <consortium name="DOE Joint Genome Institute"/>
            <person name="Martino E."/>
            <person name="Morin E."/>
            <person name="Grelet G."/>
            <person name="Kuo A."/>
            <person name="Kohler A."/>
            <person name="Daghino S."/>
            <person name="Barry K."/>
            <person name="Choi C."/>
            <person name="Cichocki N."/>
            <person name="Clum A."/>
            <person name="Copeland A."/>
            <person name="Hainaut M."/>
            <person name="Haridas S."/>
            <person name="Labutti K."/>
            <person name="Lindquist E."/>
            <person name="Lipzen A."/>
            <person name="Khouja H.-R."/>
            <person name="Murat C."/>
            <person name="Ohm R."/>
            <person name="Olson A."/>
            <person name="Spatafora J."/>
            <person name="Veneault-Fourrey C."/>
            <person name="Henrissat B."/>
            <person name="Grigoriev I."/>
            <person name="Martin F."/>
            <person name="Perotto S."/>
        </authorList>
    </citation>
    <scope>NUCLEOTIDE SEQUENCE [LARGE SCALE GENOMIC DNA]</scope>
    <source>
        <strain evidence="2 3">E</strain>
    </source>
</reference>
<feature type="region of interest" description="Disordered" evidence="1">
    <location>
        <begin position="444"/>
        <end position="506"/>
    </location>
</feature>
<feature type="compositionally biased region" description="Polar residues" evidence="1">
    <location>
        <begin position="1"/>
        <end position="12"/>
    </location>
</feature>
<dbReference type="GeneID" id="36579462"/>
<organism evidence="2 3">
    <name type="scientific">Hyaloscypha bicolor E</name>
    <dbReference type="NCBI Taxonomy" id="1095630"/>
    <lineage>
        <taxon>Eukaryota</taxon>
        <taxon>Fungi</taxon>
        <taxon>Dikarya</taxon>
        <taxon>Ascomycota</taxon>
        <taxon>Pezizomycotina</taxon>
        <taxon>Leotiomycetes</taxon>
        <taxon>Helotiales</taxon>
        <taxon>Hyaloscyphaceae</taxon>
        <taxon>Hyaloscypha</taxon>
        <taxon>Hyaloscypha bicolor</taxon>
    </lineage>
</organism>
<dbReference type="EMBL" id="KZ613912">
    <property type="protein sequence ID" value="PMD52306.1"/>
    <property type="molecule type" value="Genomic_DNA"/>
</dbReference>
<feature type="compositionally biased region" description="Basic residues" evidence="1">
    <location>
        <begin position="669"/>
        <end position="683"/>
    </location>
</feature>
<feature type="region of interest" description="Disordered" evidence="1">
    <location>
        <begin position="344"/>
        <end position="379"/>
    </location>
</feature>
<feature type="compositionally biased region" description="Basic and acidic residues" evidence="1">
    <location>
        <begin position="550"/>
        <end position="560"/>
    </location>
</feature>
<feature type="region of interest" description="Disordered" evidence="1">
    <location>
        <begin position="1"/>
        <end position="203"/>
    </location>
</feature>
<feature type="compositionally biased region" description="Basic and acidic residues" evidence="1">
    <location>
        <begin position="684"/>
        <end position="694"/>
    </location>
</feature>
<dbReference type="OrthoDB" id="3564887at2759"/>
<feature type="compositionally biased region" description="Low complexity" evidence="1">
    <location>
        <begin position="592"/>
        <end position="604"/>
    </location>
</feature>
<protein>
    <submittedName>
        <fullName evidence="2">Uncharacterized protein</fullName>
    </submittedName>
</protein>
<evidence type="ECO:0000313" key="3">
    <source>
        <dbReference type="Proteomes" id="UP000235371"/>
    </source>
</evidence>
<dbReference type="Proteomes" id="UP000235371">
    <property type="component" value="Unassembled WGS sequence"/>
</dbReference>